<sequence length="57" mass="6149">MMRTAMLLLSQVGPCEGTTATYIRLVKPMVFDRSNADEGCGWCSTPAVALCMPTILP</sequence>
<evidence type="ECO:0000313" key="3">
    <source>
        <dbReference type="Proteomes" id="UP000486351"/>
    </source>
</evidence>
<organism evidence="2 3">
    <name type="scientific">Phytophthora fragariae</name>
    <dbReference type="NCBI Taxonomy" id="53985"/>
    <lineage>
        <taxon>Eukaryota</taxon>
        <taxon>Sar</taxon>
        <taxon>Stramenopiles</taxon>
        <taxon>Oomycota</taxon>
        <taxon>Peronosporomycetes</taxon>
        <taxon>Peronosporales</taxon>
        <taxon>Peronosporaceae</taxon>
        <taxon>Phytophthora</taxon>
    </lineage>
</organism>
<evidence type="ECO:0000313" key="2">
    <source>
        <dbReference type="EMBL" id="KAE9260083.1"/>
    </source>
</evidence>
<dbReference type="AlphaFoldDB" id="A0A6G0PXN8"/>
<feature type="chain" id="PRO_5026344994" evidence="1">
    <location>
        <begin position="18"/>
        <end position="57"/>
    </location>
</feature>
<proteinExistence type="predicted"/>
<evidence type="ECO:0000256" key="1">
    <source>
        <dbReference type="SAM" id="SignalP"/>
    </source>
</evidence>
<dbReference type="EMBL" id="QXFY01011497">
    <property type="protein sequence ID" value="KAE9260083.1"/>
    <property type="molecule type" value="Genomic_DNA"/>
</dbReference>
<keyword evidence="1" id="KW-0732">Signal</keyword>
<feature type="signal peptide" evidence="1">
    <location>
        <begin position="1"/>
        <end position="17"/>
    </location>
</feature>
<dbReference type="Proteomes" id="UP000486351">
    <property type="component" value="Unassembled WGS sequence"/>
</dbReference>
<accession>A0A6G0PXN8</accession>
<reference evidence="2 3" key="1">
    <citation type="submission" date="2018-09" db="EMBL/GenBank/DDBJ databases">
        <title>Genomic investigation of the strawberry pathogen Phytophthora fragariae indicates pathogenicity is determined by transcriptional variation in three key races.</title>
        <authorList>
            <person name="Adams T.M."/>
            <person name="Armitage A.D."/>
            <person name="Sobczyk M.K."/>
            <person name="Bates H.J."/>
            <person name="Dunwell J.M."/>
            <person name="Nellist C.F."/>
            <person name="Harrison R.J."/>
        </authorList>
    </citation>
    <scope>NUCLEOTIDE SEQUENCE [LARGE SCALE GENOMIC DNA]</scope>
    <source>
        <strain evidence="2 3">NOV-77</strain>
    </source>
</reference>
<gene>
    <name evidence="2" type="ORF">PF008_g33200</name>
</gene>
<protein>
    <submittedName>
        <fullName evidence="2">Uncharacterized protein</fullName>
    </submittedName>
</protein>
<name>A0A6G0PXN8_9STRA</name>
<comment type="caution">
    <text evidence="2">The sequence shown here is derived from an EMBL/GenBank/DDBJ whole genome shotgun (WGS) entry which is preliminary data.</text>
</comment>